<dbReference type="GO" id="GO:0046872">
    <property type="term" value="F:metal ion binding"/>
    <property type="evidence" value="ECO:0007669"/>
    <property type="project" value="UniProtKB-KW"/>
</dbReference>
<dbReference type="SUPFAM" id="SSF50022">
    <property type="entry name" value="ISP domain"/>
    <property type="match status" value="1"/>
</dbReference>
<proteinExistence type="predicted"/>
<evidence type="ECO:0000256" key="4">
    <source>
        <dbReference type="ARBA" id="ARBA00023014"/>
    </source>
</evidence>
<evidence type="ECO:0000259" key="5">
    <source>
        <dbReference type="PROSITE" id="PS51296"/>
    </source>
</evidence>
<dbReference type="RefSeq" id="WP_135624403.1">
    <property type="nucleotide sequence ID" value="NZ_RQGD01000035.1"/>
</dbReference>
<evidence type="ECO:0000256" key="1">
    <source>
        <dbReference type="ARBA" id="ARBA00022714"/>
    </source>
</evidence>
<keyword evidence="1" id="KW-0001">2Fe-2S</keyword>
<organism evidence="6 7">
    <name type="scientific">Leptospira ognonensis</name>
    <dbReference type="NCBI Taxonomy" id="2484945"/>
    <lineage>
        <taxon>Bacteria</taxon>
        <taxon>Pseudomonadati</taxon>
        <taxon>Spirochaetota</taxon>
        <taxon>Spirochaetia</taxon>
        <taxon>Leptospirales</taxon>
        <taxon>Leptospiraceae</taxon>
        <taxon>Leptospira</taxon>
    </lineage>
</organism>
<dbReference type="GO" id="GO:0051537">
    <property type="term" value="F:2 iron, 2 sulfur cluster binding"/>
    <property type="evidence" value="ECO:0007669"/>
    <property type="project" value="UniProtKB-KW"/>
</dbReference>
<keyword evidence="2" id="KW-0479">Metal-binding</keyword>
<dbReference type="CDD" id="cd03528">
    <property type="entry name" value="Rieske_RO_ferredoxin"/>
    <property type="match status" value="1"/>
</dbReference>
<keyword evidence="4" id="KW-0411">Iron-sulfur</keyword>
<evidence type="ECO:0000313" key="7">
    <source>
        <dbReference type="Proteomes" id="UP000297693"/>
    </source>
</evidence>
<evidence type="ECO:0000256" key="2">
    <source>
        <dbReference type="ARBA" id="ARBA00022723"/>
    </source>
</evidence>
<keyword evidence="3" id="KW-0408">Iron</keyword>
<reference evidence="6" key="1">
    <citation type="journal article" date="2019" name="PLoS Negl. Trop. Dis.">
        <title>Revisiting the worldwide diversity of Leptospira species in the environment.</title>
        <authorList>
            <person name="Vincent A.T."/>
            <person name="Schiettekatte O."/>
            <person name="Bourhy P."/>
            <person name="Veyrier F.J."/>
            <person name="Picardeau M."/>
        </authorList>
    </citation>
    <scope>NUCLEOTIDE SEQUENCE [LARGE SCALE GENOMIC DNA]</scope>
    <source>
        <strain evidence="6">201702476</strain>
    </source>
</reference>
<gene>
    <name evidence="6" type="ORF">EHQ58_13360</name>
</gene>
<dbReference type="PANTHER" id="PTHR21496">
    <property type="entry name" value="FERREDOXIN-RELATED"/>
    <property type="match status" value="1"/>
</dbReference>
<dbReference type="Gene3D" id="2.102.10.10">
    <property type="entry name" value="Rieske [2Fe-2S] iron-sulphur domain"/>
    <property type="match status" value="1"/>
</dbReference>
<dbReference type="PANTHER" id="PTHR21496:SF23">
    <property type="entry name" value="3-PHENYLPROPIONATE_CINNAMIC ACID DIOXYGENASE FERREDOXIN SUBUNIT"/>
    <property type="match status" value="1"/>
</dbReference>
<dbReference type="Pfam" id="PF00355">
    <property type="entry name" value="Rieske"/>
    <property type="match status" value="1"/>
</dbReference>
<name>A0A4R9JYL1_9LEPT</name>
<dbReference type="InterPro" id="IPR036922">
    <property type="entry name" value="Rieske_2Fe-2S_sf"/>
</dbReference>
<comment type="caution">
    <text evidence="6">The sequence shown here is derived from an EMBL/GenBank/DDBJ whole genome shotgun (WGS) entry which is preliminary data.</text>
</comment>
<evidence type="ECO:0000313" key="6">
    <source>
        <dbReference type="EMBL" id="TGL57281.1"/>
    </source>
</evidence>
<dbReference type="Proteomes" id="UP000297693">
    <property type="component" value="Unassembled WGS sequence"/>
</dbReference>
<accession>A0A4R9JYL1</accession>
<feature type="domain" description="Rieske" evidence="5">
    <location>
        <begin position="4"/>
        <end position="99"/>
    </location>
</feature>
<dbReference type="PROSITE" id="PS51296">
    <property type="entry name" value="RIESKE"/>
    <property type="match status" value="1"/>
</dbReference>
<dbReference type="AlphaFoldDB" id="A0A4R9JYL1"/>
<sequence>MAFLKLAKTDQVLEGKILVKKTKFTNIILTRLDGEFLAFEDVCTHDGEIISCGKLEGEVITCPRHFAKFNIRTGAVLAKPATEPLTLFPVRINGDDIEVDYEDAF</sequence>
<keyword evidence="7" id="KW-1185">Reference proteome</keyword>
<evidence type="ECO:0000256" key="3">
    <source>
        <dbReference type="ARBA" id="ARBA00023004"/>
    </source>
</evidence>
<dbReference type="EMBL" id="RQGD01000035">
    <property type="protein sequence ID" value="TGL57281.1"/>
    <property type="molecule type" value="Genomic_DNA"/>
</dbReference>
<dbReference type="OrthoDB" id="9800776at2"/>
<protein>
    <submittedName>
        <fullName evidence="6">Non-heme iron oxygenase ferredoxin subunit</fullName>
    </submittedName>
</protein>
<dbReference type="InterPro" id="IPR017941">
    <property type="entry name" value="Rieske_2Fe-2S"/>
</dbReference>